<evidence type="ECO:0000256" key="2">
    <source>
        <dbReference type="ARBA" id="ARBA00022695"/>
    </source>
</evidence>
<dbReference type="Proteomes" id="UP000663852">
    <property type="component" value="Unassembled WGS sequence"/>
</dbReference>
<keyword evidence="6" id="KW-0695">RNA-directed DNA polymerase</keyword>
<dbReference type="Pfam" id="PF17917">
    <property type="entry name" value="RT_RNaseH"/>
    <property type="match status" value="1"/>
</dbReference>
<accession>A0A815Q9Y8</accession>
<dbReference type="GO" id="GO:0016787">
    <property type="term" value="F:hydrolase activity"/>
    <property type="evidence" value="ECO:0007669"/>
    <property type="project" value="UniProtKB-KW"/>
</dbReference>
<keyword evidence="1" id="KW-0808">Transferase</keyword>
<sequence>MFGLQKFDQFLRGRRFTLVTDHQPLITIFGPKRGMPTTSANRLQRWAIRLMAYSYDIEYCSTTRFGHDDGLSRLPIGSDLTFDTTSASEGQVVAAIQQEYQADLPIRAKQVGQATLKDNVLSLIYHYTQDGWPEKHPTECQSYFKIRY</sequence>
<organism evidence="8 11">
    <name type="scientific">Adineta ricciae</name>
    <name type="common">Rotifer</name>
    <dbReference type="NCBI Taxonomy" id="249248"/>
    <lineage>
        <taxon>Eukaryota</taxon>
        <taxon>Metazoa</taxon>
        <taxon>Spiralia</taxon>
        <taxon>Gnathifera</taxon>
        <taxon>Rotifera</taxon>
        <taxon>Eurotatoria</taxon>
        <taxon>Bdelloidea</taxon>
        <taxon>Adinetida</taxon>
        <taxon>Adinetidae</taxon>
        <taxon>Adineta</taxon>
    </lineage>
</organism>
<evidence type="ECO:0000313" key="8">
    <source>
        <dbReference type="EMBL" id="CAF1461009.1"/>
    </source>
</evidence>
<name>A0A815Q9Y8_ADIRI</name>
<feature type="domain" description="Reverse transcriptase RNase H-like" evidence="7">
    <location>
        <begin position="2"/>
        <end position="53"/>
    </location>
</feature>
<keyword evidence="3" id="KW-0540">Nuclease</keyword>
<dbReference type="Proteomes" id="UP000663828">
    <property type="component" value="Unassembled WGS sequence"/>
</dbReference>
<comment type="caution">
    <text evidence="8">The sequence shown here is derived from an EMBL/GenBank/DDBJ whole genome shotgun (WGS) entry which is preliminary data.</text>
</comment>
<dbReference type="InterPro" id="IPR043502">
    <property type="entry name" value="DNA/RNA_pol_sf"/>
</dbReference>
<dbReference type="InterPro" id="IPR050951">
    <property type="entry name" value="Retrovirus_Pol_polyprotein"/>
</dbReference>
<dbReference type="OrthoDB" id="8043115at2759"/>
<evidence type="ECO:0000313" key="10">
    <source>
        <dbReference type="Proteomes" id="UP000663828"/>
    </source>
</evidence>
<evidence type="ECO:0000256" key="6">
    <source>
        <dbReference type="ARBA" id="ARBA00022918"/>
    </source>
</evidence>
<keyword evidence="10" id="KW-1185">Reference proteome</keyword>
<dbReference type="EMBL" id="CAJNOR010010639">
    <property type="protein sequence ID" value="CAF1655522.1"/>
    <property type="molecule type" value="Genomic_DNA"/>
</dbReference>
<reference evidence="8" key="1">
    <citation type="submission" date="2021-02" db="EMBL/GenBank/DDBJ databases">
        <authorList>
            <person name="Nowell W R."/>
        </authorList>
    </citation>
    <scope>NUCLEOTIDE SEQUENCE</scope>
</reference>
<dbReference type="EMBL" id="CAJNOJ010000476">
    <property type="protein sequence ID" value="CAF1461009.1"/>
    <property type="molecule type" value="Genomic_DNA"/>
</dbReference>
<dbReference type="SUPFAM" id="SSF56672">
    <property type="entry name" value="DNA/RNA polymerases"/>
    <property type="match status" value="1"/>
</dbReference>
<keyword evidence="2" id="KW-0548">Nucleotidyltransferase</keyword>
<evidence type="ECO:0000256" key="1">
    <source>
        <dbReference type="ARBA" id="ARBA00022679"/>
    </source>
</evidence>
<dbReference type="PANTHER" id="PTHR37984:SF5">
    <property type="entry name" value="PROTEIN NYNRIN-LIKE"/>
    <property type="match status" value="1"/>
</dbReference>
<evidence type="ECO:0000313" key="9">
    <source>
        <dbReference type="EMBL" id="CAF1655522.1"/>
    </source>
</evidence>
<evidence type="ECO:0000259" key="7">
    <source>
        <dbReference type="Pfam" id="PF17917"/>
    </source>
</evidence>
<keyword evidence="4" id="KW-0255">Endonuclease</keyword>
<protein>
    <recommendedName>
        <fullName evidence="7">Reverse transcriptase RNase H-like domain-containing protein</fullName>
    </recommendedName>
</protein>
<evidence type="ECO:0000256" key="4">
    <source>
        <dbReference type="ARBA" id="ARBA00022759"/>
    </source>
</evidence>
<dbReference type="PANTHER" id="PTHR37984">
    <property type="entry name" value="PROTEIN CBG26694"/>
    <property type="match status" value="1"/>
</dbReference>
<dbReference type="GO" id="GO:0004519">
    <property type="term" value="F:endonuclease activity"/>
    <property type="evidence" value="ECO:0007669"/>
    <property type="project" value="UniProtKB-KW"/>
</dbReference>
<proteinExistence type="predicted"/>
<gene>
    <name evidence="8" type="ORF">EDS130_LOCUS40156</name>
    <name evidence="9" type="ORF">XAT740_LOCUS55833</name>
</gene>
<evidence type="ECO:0000313" key="11">
    <source>
        <dbReference type="Proteomes" id="UP000663852"/>
    </source>
</evidence>
<dbReference type="AlphaFoldDB" id="A0A815Q9Y8"/>
<dbReference type="GO" id="GO:0003964">
    <property type="term" value="F:RNA-directed DNA polymerase activity"/>
    <property type="evidence" value="ECO:0007669"/>
    <property type="project" value="UniProtKB-KW"/>
</dbReference>
<keyword evidence="5" id="KW-0378">Hydrolase</keyword>
<dbReference type="InterPro" id="IPR041373">
    <property type="entry name" value="RT_RNaseH"/>
</dbReference>
<evidence type="ECO:0000256" key="5">
    <source>
        <dbReference type="ARBA" id="ARBA00022801"/>
    </source>
</evidence>
<evidence type="ECO:0000256" key="3">
    <source>
        <dbReference type="ARBA" id="ARBA00022722"/>
    </source>
</evidence>